<evidence type="ECO:0000256" key="1">
    <source>
        <dbReference type="SAM" id="SignalP"/>
    </source>
</evidence>
<feature type="chain" id="PRO_5012995755" evidence="1">
    <location>
        <begin position="22"/>
        <end position="145"/>
    </location>
</feature>
<evidence type="ECO:0000313" key="2">
    <source>
        <dbReference type="EMBL" id="SFZ91634.1"/>
    </source>
</evidence>
<proteinExistence type="predicted"/>
<dbReference type="STRING" id="1612149.SAMN05216324_102444"/>
<sequence length="145" mass="15714">MMFKTKNLLVFFLLTSMSLYSQTRLPGASGGGGGGEGSVVNLNKEVQLKKDIDDVGLTVANRLMNCCSTWGGKNVYSQVDYSDVRQNTTTGAFTVPMVVGWYGSLTGTHYWIQGKLIINSNGAKEWLKTNDSGGFKSGCSRDCSF</sequence>
<keyword evidence="1" id="KW-0732">Signal</keyword>
<organism evidence="2 3">
    <name type="scientific">Chryseobacterium limigenitum</name>
    <dbReference type="NCBI Taxonomy" id="1612149"/>
    <lineage>
        <taxon>Bacteria</taxon>
        <taxon>Pseudomonadati</taxon>
        <taxon>Bacteroidota</taxon>
        <taxon>Flavobacteriia</taxon>
        <taxon>Flavobacteriales</taxon>
        <taxon>Weeksellaceae</taxon>
        <taxon>Chryseobacterium group</taxon>
        <taxon>Chryseobacterium</taxon>
    </lineage>
</organism>
<name>A0A1K2IHA0_9FLAO</name>
<accession>A0A1K2IHA0</accession>
<gene>
    <name evidence="2" type="ORF">SAMN05216324_102444</name>
</gene>
<dbReference type="EMBL" id="FPKW01000002">
    <property type="protein sequence ID" value="SFZ91634.1"/>
    <property type="molecule type" value="Genomic_DNA"/>
</dbReference>
<dbReference type="RefSeq" id="WP_139255409.1">
    <property type="nucleotide sequence ID" value="NZ_FPKW01000002.1"/>
</dbReference>
<feature type="signal peptide" evidence="1">
    <location>
        <begin position="1"/>
        <end position="21"/>
    </location>
</feature>
<dbReference type="Proteomes" id="UP000182034">
    <property type="component" value="Unassembled WGS sequence"/>
</dbReference>
<dbReference type="AlphaFoldDB" id="A0A1K2IHA0"/>
<reference evidence="3" key="1">
    <citation type="submission" date="2016-10" db="EMBL/GenBank/DDBJ databases">
        <authorList>
            <person name="Varghese N."/>
            <person name="Submissions S."/>
        </authorList>
    </citation>
    <scope>NUCLEOTIDE SEQUENCE [LARGE SCALE GENOMIC DNA]</scope>
    <source>
        <strain evidence="3">SUR2</strain>
    </source>
</reference>
<keyword evidence="3" id="KW-1185">Reference proteome</keyword>
<evidence type="ECO:0000313" key="3">
    <source>
        <dbReference type="Proteomes" id="UP000182034"/>
    </source>
</evidence>
<protein>
    <submittedName>
        <fullName evidence="2">Uncharacterized protein</fullName>
    </submittedName>
</protein>